<sequence>MILAAPGTAERKAGTTGVEGRPTRREISPCPGTEDSFAARARLPVAGHGGEFAQQGSDGGIRHPIAA</sequence>
<evidence type="ECO:0000313" key="2">
    <source>
        <dbReference type="EMBL" id="GGV86300.1"/>
    </source>
</evidence>
<reference evidence="3" key="1">
    <citation type="journal article" date="2019" name="Int. J. Syst. Evol. Microbiol.">
        <title>The Global Catalogue of Microorganisms (GCM) 10K type strain sequencing project: providing services to taxonomists for standard genome sequencing and annotation.</title>
        <authorList>
            <consortium name="The Broad Institute Genomics Platform"/>
            <consortium name="The Broad Institute Genome Sequencing Center for Infectious Disease"/>
            <person name="Wu L."/>
            <person name="Ma J."/>
        </authorList>
    </citation>
    <scope>NUCLEOTIDE SEQUENCE [LARGE SCALE GENOMIC DNA]</scope>
    <source>
        <strain evidence="3">JCM 4376</strain>
    </source>
</reference>
<gene>
    <name evidence="2" type="ORF">GCM10015535_34230</name>
</gene>
<proteinExistence type="predicted"/>
<evidence type="ECO:0000313" key="3">
    <source>
        <dbReference type="Proteomes" id="UP000660675"/>
    </source>
</evidence>
<evidence type="ECO:0000256" key="1">
    <source>
        <dbReference type="SAM" id="MobiDB-lite"/>
    </source>
</evidence>
<keyword evidence="3" id="KW-1185">Reference proteome</keyword>
<dbReference type="Proteomes" id="UP000660675">
    <property type="component" value="Unassembled WGS sequence"/>
</dbReference>
<organism evidence="2 3">
    <name type="scientific">Streptomyces gelaticus</name>
    <dbReference type="NCBI Taxonomy" id="285446"/>
    <lineage>
        <taxon>Bacteria</taxon>
        <taxon>Bacillati</taxon>
        <taxon>Actinomycetota</taxon>
        <taxon>Actinomycetes</taxon>
        <taxon>Kitasatosporales</taxon>
        <taxon>Streptomycetaceae</taxon>
        <taxon>Streptomyces</taxon>
    </lineage>
</organism>
<feature type="region of interest" description="Disordered" evidence="1">
    <location>
        <begin position="1"/>
        <end position="35"/>
    </location>
</feature>
<comment type="caution">
    <text evidence="2">The sequence shown here is derived from an EMBL/GenBank/DDBJ whole genome shotgun (WGS) entry which is preliminary data.</text>
</comment>
<name>A0ABQ2W2C2_9ACTN</name>
<dbReference type="EMBL" id="BMTF01000010">
    <property type="protein sequence ID" value="GGV86300.1"/>
    <property type="molecule type" value="Genomic_DNA"/>
</dbReference>
<protein>
    <submittedName>
        <fullName evidence="2">Uncharacterized protein</fullName>
    </submittedName>
</protein>
<accession>A0ABQ2W2C2</accession>